<dbReference type="Pfam" id="PF25597">
    <property type="entry name" value="SH3_retrovirus"/>
    <property type="match status" value="1"/>
</dbReference>
<evidence type="ECO:0000313" key="4">
    <source>
        <dbReference type="Proteomes" id="UP000288805"/>
    </source>
</evidence>
<evidence type="ECO:0000259" key="1">
    <source>
        <dbReference type="Pfam" id="PF07727"/>
    </source>
</evidence>
<dbReference type="Pfam" id="PF07727">
    <property type="entry name" value="RVT_2"/>
    <property type="match status" value="1"/>
</dbReference>
<evidence type="ECO:0000313" key="3">
    <source>
        <dbReference type="EMBL" id="RVW13125.1"/>
    </source>
</evidence>
<feature type="domain" description="Reverse transcriptase Ty1/copia-type" evidence="1">
    <location>
        <begin position="98"/>
        <end position="220"/>
    </location>
</feature>
<dbReference type="InterPro" id="IPR013103">
    <property type="entry name" value="RVT_2"/>
</dbReference>
<protein>
    <submittedName>
        <fullName evidence="3">Retrovirus-related Pol polyprotein from transposon RE1</fullName>
    </submittedName>
</protein>
<dbReference type="EMBL" id="QGNW01002664">
    <property type="protein sequence ID" value="RVW13125.1"/>
    <property type="molecule type" value="Genomic_DNA"/>
</dbReference>
<dbReference type="PANTHER" id="PTHR43383:SF2">
    <property type="entry name" value="AMIDOHYDROLASE 2 FAMILY PROTEIN"/>
    <property type="match status" value="1"/>
</dbReference>
<reference evidence="3 4" key="1">
    <citation type="journal article" date="2018" name="PLoS Genet.">
        <title>Population sequencing reveals clonal diversity and ancestral inbreeding in the grapevine cultivar Chardonnay.</title>
        <authorList>
            <person name="Roach M.J."/>
            <person name="Johnson D.L."/>
            <person name="Bohlmann J."/>
            <person name="van Vuuren H.J."/>
            <person name="Jones S.J."/>
            <person name="Pretorius I.S."/>
            <person name="Schmidt S.A."/>
            <person name="Borneman A.R."/>
        </authorList>
    </citation>
    <scope>NUCLEOTIDE SEQUENCE [LARGE SCALE GENOMIC DNA]</scope>
    <source>
        <strain evidence="4">cv. Chardonnay</strain>
        <tissue evidence="3">Leaf</tissue>
    </source>
</reference>
<comment type="caution">
    <text evidence="3">The sequence shown here is derived from an EMBL/GenBank/DDBJ whole genome shotgun (WGS) entry which is preliminary data.</text>
</comment>
<organism evidence="3 4">
    <name type="scientific">Vitis vinifera</name>
    <name type="common">Grape</name>
    <dbReference type="NCBI Taxonomy" id="29760"/>
    <lineage>
        <taxon>Eukaryota</taxon>
        <taxon>Viridiplantae</taxon>
        <taxon>Streptophyta</taxon>
        <taxon>Embryophyta</taxon>
        <taxon>Tracheophyta</taxon>
        <taxon>Spermatophyta</taxon>
        <taxon>Magnoliopsida</taxon>
        <taxon>eudicotyledons</taxon>
        <taxon>Gunneridae</taxon>
        <taxon>Pentapetalae</taxon>
        <taxon>rosids</taxon>
        <taxon>Vitales</taxon>
        <taxon>Vitaceae</taxon>
        <taxon>Viteae</taxon>
        <taxon>Vitis</taxon>
    </lineage>
</organism>
<dbReference type="AlphaFoldDB" id="A0A438BQ83"/>
<dbReference type="PANTHER" id="PTHR43383">
    <property type="entry name" value="NODULIN 6"/>
    <property type="match status" value="1"/>
</dbReference>
<proteinExistence type="predicted"/>
<gene>
    <name evidence="3" type="primary">RE1_2232</name>
    <name evidence="3" type="ORF">CK203_110231</name>
</gene>
<dbReference type="Proteomes" id="UP000288805">
    <property type="component" value="Unassembled WGS sequence"/>
</dbReference>
<name>A0A438BQ83_VITVI</name>
<dbReference type="InterPro" id="IPR057670">
    <property type="entry name" value="SH3_retrovirus"/>
</dbReference>
<sequence>MDCQSPCQVLLQSYPNSRLISSIPIKVFGCIVFVHIHSQHYSKLDPKVVKCLFLGYSLSQKGQSDWRKAIFDEMGALEKTGTWEIVDLLKDKNMIGFVKNAFLNGDLEEEVYMEIPLGFERNNDFKKVCKLRKALYGLKESTRARFDKFTKVIKKNGYIQCQFDHTLFVKFSKGGKITILIVYVDDIILIGDYDEEKVSLENLLTKEFEIKDLDDLKYFL</sequence>
<accession>A0A438BQ83</accession>
<feature type="domain" description="Retroviral polymerase SH3-like" evidence="2">
    <location>
        <begin position="30"/>
        <end position="62"/>
    </location>
</feature>
<evidence type="ECO:0000259" key="2">
    <source>
        <dbReference type="Pfam" id="PF25597"/>
    </source>
</evidence>